<evidence type="ECO:0000256" key="1">
    <source>
        <dbReference type="ARBA" id="ARBA00004771"/>
    </source>
</evidence>
<evidence type="ECO:0000313" key="15">
    <source>
        <dbReference type="EMBL" id="QBB70406.1"/>
    </source>
</evidence>
<dbReference type="GO" id="GO:0006071">
    <property type="term" value="P:glycerol metabolic process"/>
    <property type="evidence" value="ECO:0007669"/>
    <property type="project" value="UniProtKB-KW"/>
</dbReference>
<dbReference type="UniPathway" id="UPA00282"/>
<evidence type="ECO:0000256" key="7">
    <source>
        <dbReference type="ARBA" id="ARBA00022798"/>
    </source>
</evidence>
<evidence type="ECO:0000313" key="16">
    <source>
        <dbReference type="Proteomes" id="UP000291562"/>
    </source>
</evidence>
<accession>A0A411HIQ5</accession>
<comment type="pathway">
    <text evidence="1">Glycerolipid metabolism; triacylglycerol biosynthesis.</text>
</comment>
<gene>
    <name evidence="15" type="ORF">ELE36_08515</name>
</gene>
<keyword evidence="5" id="KW-0444">Lipid biosynthesis</keyword>
<feature type="transmembrane region" description="Helical" evidence="12">
    <location>
        <begin position="357"/>
        <end position="374"/>
    </location>
</feature>
<dbReference type="PANTHER" id="PTHR31650">
    <property type="entry name" value="O-ACYLTRANSFERASE (WSD1-LIKE) FAMILY PROTEIN"/>
    <property type="match status" value="1"/>
</dbReference>
<dbReference type="GO" id="GO:0019432">
    <property type="term" value="P:triglyceride biosynthetic process"/>
    <property type="evidence" value="ECO:0007669"/>
    <property type="project" value="UniProtKB-UniPathway"/>
</dbReference>
<dbReference type="GO" id="GO:0004144">
    <property type="term" value="F:diacylglycerol O-acyltransferase activity"/>
    <property type="evidence" value="ECO:0007669"/>
    <property type="project" value="UniProtKB-EC"/>
</dbReference>
<dbReference type="SUPFAM" id="SSF52777">
    <property type="entry name" value="CoA-dependent acyltransferases"/>
    <property type="match status" value="2"/>
</dbReference>
<dbReference type="RefSeq" id="WP_129832664.1">
    <property type="nucleotide sequence ID" value="NZ_CP035704.1"/>
</dbReference>
<dbReference type="Pfam" id="PF06974">
    <property type="entry name" value="WS_DGAT_C"/>
    <property type="match status" value="1"/>
</dbReference>
<keyword evidence="6 15" id="KW-0808">Transferase</keyword>
<sequence>MYESASAQREPMSKVDTAWLRMERATNLMMITSVVMFDTPMDVDRLKRLLSERFLAFRRFRQKAVDTATGAYWEEDTDFAMDWHVRVTALPGDADKQELEKLVSQMASTPLDHSKPLWQFHVVEDYLGGSALIVRIHHCYADGLALVQVTLSLTDTDNTPEKRAELNRSWLKKDQGSVSQRLLEPGRTGLKRALAIGNTIWEKGAEILRDPSIATALAHEGGEIAKELATALTLPDDPITSLKGELGVSKRVAWAEPLPLEDVKTIGKVLGCTVNDVLLACAAGALRHYLLERGEDVEGLTIHATVPVNLRPLEHAKKLGNHFGLVFLGLPIGESNPLRRLEIVAQNMRELKKSRQAIVAFGLLAVLGMGPAMLQGPALEMFSRKATAVATNVPGPSVPLYMAGSRIREMMFWVPQNGSIGLGLSIMSYNGRVYFGLIADGKRVSDPDAVTQRFAQEFEKLLLLTLLEDWSDEISAAGVDALVTRYNANVSALAASKSAAPKSAKSARKPASKSTPRKTVASKKSARKPARVV</sequence>
<protein>
    <recommendedName>
        <fullName evidence="4">diacylglycerol O-acyltransferase</fullName>
        <ecNumber evidence="4">2.3.1.20</ecNumber>
    </recommendedName>
</protein>
<dbReference type="EMBL" id="CP035704">
    <property type="protein sequence ID" value="QBB70406.1"/>
    <property type="molecule type" value="Genomic_DNA"/>
</dbReference>
<keyword evidence="9 15" id="KW-0012">Acyltransferase</keyword>
<dbReference type="Proteomes" id="UP000291562">
    <property type="component" value="Chromosome"/>
</dbReference>
<feature type="domain" description="O-acyltransferase WSD1 C-terminal" evidence="14">
    <location>
        <begin position="320"/>
        <end position="461"/>
    </location>
</feature>
<comment type="similarity">
    <text evidence="3">Belongs to the long-chain O-acyltransferase family.</text>
</comment>
<evidence type="ECO:0000256" key="6">
    <source>
        <dbReference type="ARBA" id="ARBA00022679"/>
    </source>
</evidence>
<dbReference type="OrthoDB" id="9810950at2"/>
<evidence type="ECO:0000259" key="14">
    <source>
        <dbReference type="Pfam" id="PF06974"/>
    </source>
</evidence>
<feature type="region of interest" description="Disordered" evidence="11">
    <location>
        <begin position="495"/>
        <end position="533"/>
    </location>
</feature>
<keyword evidence="16" id="KW-1185">Reference proteome</keyword>
<keyword evidence="7" id="KW-0319">Glycerol metabolism</keyword>
<dbReference type="InterPro" id="IPR009721">
    <property type="entry name" value="O-acyltransferase_WSD1_C"/>
</dbReference>
<keyword evidence="12" id="KW-0812">Transmembrane</keyword>
<dbReference type="Gene3D" id="3.30.559.10">
    <property type="entry name" value="Chloramphenicol acetyltransferase-like domain"/>
    <property type="match status" value="1"/>
</dbReference>
<dbReference type="InterPro" id="IPR014292">
    <property type="entry name" value="Acyl_transf_WS/DGAT"/>
</dbReference>
<evidence type="ECO:0000256" key="8">
    <source>
        <dbReference type="ARBA" id="ARBA00023098"/>
    </source>
</evidence>
<feature type="domain" description="O-acyltransferase WSD1-like N-terminal" evidence="13">
    <location>
        <begin position="12"/>
        <end position="277"/>
    </location>
</feature>
<keyword evidence="8" id="KW-0443">Lipid metabolism</keyword>
<reference evidence="15 16" key="1">
    <citation type="submission" date="2019-01" db="EMBL/GenBank/DDBJ databases">
        <title>Pseudolysobacter antarctica gen. nov., sp. nov., isolated from Fildes Peninsula, Antarctica.</title>
        <authorList>
            <person name="Wei Z."/>
            <person name="Peng F."/>
        </authorList>
    </citation>
    <scope>NUCLEOTIDE SEQUENCE [LARGE SCALE GENOMIC DNA]</scope>
    <source>
        <strain evidence="15 16">AQ6-296</strain>
    </source>
</reference>
<evidence type="ECO:0000256" key="3">
    <source>
        <dbReference type="ARBA" id="ARBA00009587"/>
    </source>
</evidence>
<evidence type="ECO:0000256" key="5">
    <source>
        <dbReference type="ARBA" id="ARBA00022516"/>
    </source>
</evidence>
<dbReference type="AlphaFoldDB" id="A0A411HIQ5"/>
<dbReference type="InterPro" id="IPR023213">
    <property type="entry name" value="CAT-like_dom_sf"/>
</dbReference>
<evidence type="ECO:0000256" key="2">
    <source>
        <dbReference type="ARBA" id="ARBA00005189"/>
    </source>
</evidence>
<evidence type="ECO:0000256" key="9">
    <source>
        <dbReference type="ARBA" id="ARBA00023315"/>
    </source>
</evidence>
<comment type="catalytic activity">
    <reaction evidence="10">
        <text>an acyl-CoA + a 1,2-diacyl-sn-glycerol = a triacyl-sn-glycerol + CoA</text>
        <dbReference type="Rhea" id="RHEA:10868"/>
        <dbReference type="ChEBI" id="CHEBI:17815"/>
        <dbReference type="ChEBI" id="CHEBI:57287"/>
        <dbReference type="ChEBI" id="CHEBI:58342"/>
        <dbReference type="ChEBI" id="CHEBI:64615"/>
        <dbReference type="EC" id="2.3.1.20"/>
    </reaction>
</comment>
<organism evidence="15 16">
    <name type="scientific">Pseudolysobacter antarcticus</name>
    <dbReference type="NCBI Taxonomy" id="2511995"/>
    <lineage>
        <taxon>Bacteria</taxon>
        <taxon>Pseudomonadati</taxon>
        <taxon>Pseudomonadota</taxon>
        <taxon>Gammaproteobacteria</taxon>
        <taxon>Lysobacterales</taxon>
        <taxon>Rhodanobacteraceae</taxon>
        <taxon>Pseudolysobacter</taxon>
    </lineage>
</organism>
<evidence type="ECO:0000256" key="4">
    <source>
        <dbReference type="ARBA" id="ARBA00013244"/>
    </source>
</evidence>
<dbReference type="InterPro" id="IPR045034">
    <property type="entry name" value="O-acyltransferase_WSD1-like"/>
</dbReference>
<comment type="pathway">
    <text evidence="2">Lipid metabolism.</text>
</comment>
<dbReference type="KEGG" id="xbc:ELE36_08515"/>
<keyword evidence="12" id="KW-1133">Transmembrane helix</keyword>
<feature type="compositionally biased region" description="Basic residues" evidence="11">
    <location>
        <begin position="520"/>
        <end position="533"/>
    </location>
</feature>
<dbReference type="NCBIfam" id="TIGR02946">
    <property type="entry name" value="acyl_WS_DGAT"/>
    <property type="match status" value="1"/>
</dbReference>
<proteinExistence type="inferred from homology"/>
<dbReference type="PANTHER" id="PTHR31650:SF1">
    <property type="entry name" value="WAX ESTER SYNTHASE_DIACYLGLYCEROL ACYLTRANSFERASE 4-RELATED"/>
    <property type="match status" value="1"/>
</dbReference>
<dbReference type="EC" id="2.3.1.20" evidence="4"/>
<evidence type="ECO:0000256" key="12">
    <source>
        <dbReference type="SAM" id="Phobius"/>
    </source>
</evidence>
<feature type="compositionally biased region" description="Low complexity" evidence="11">
    <location>
        <begin position="495"/>
        <end position="504"/>
    </location>
</feature>
<evidence type="ECO:0000256" key="11">
    <source>
        <dbReference type="SAM" id="MobiDB-lite"/>
    </source>
</evidence>
<dbReference type="GO" id="GO:0005886">
    <property type="term" value="C:plasma membrane"/>
    <property type="evidence" value="ECO:0007669"/>
    <property type="project" value="TreeGrafter"/>
</dbReference>
<keyword evidence="12" id="KW-0472">Membrane</keyword>
<name>A0A411HIQ5_9GAMM</name>
<dbReference type="Pfam" id="PF03007">
    <property type="entry name" value="WS_DGAT_cat"/>
    <property type="match status" value="1"/>
</dbReference>
<evidence type="ECO:0000256" key="10">
    <source>
        <dbReference type="ARBA" id="ARBA00048109"/>
    </source>
</evidence>
<dbReference type="InterPro" id="IPR004255">
    <property type="entry name" value="O-acyltransferase_WSD1_N"/>
</dbReference>
<evidence type="ECO:0000259" key="13">
    <source>
        <dbReference type="Pfam" id="PF03007"/>
    </source>
</evidence>